<feature type="domain" description="DUF1995" evidence="2">
    <location>
        <begin position="66"/>
        <end position="366"/>
    </location>
</feature>
<keyword evidence="1" id="KW-0732">Signal</keyword>
<protein>
    <submittedName>
        <fullName evidence="3">Protein LOW PSII ACCUMULATION 3-like protein</fullName>
    </submittedName>
</protein>
<feature type="chain" id="PRO_5042243796" evidence="1">
    <location>
        <begin position="20"/>
        <end position="388"/>
    </location>
</feature>
<dbReference type="Pfam" id="PF09353">
    <property type="entry name" value="DUF1995"/>
    <property type="match status" value="1"/>
</dbReference>
<evidence type="ECO:0000313" key="4">
    <source>
        <dbReference type="Proteomes" id="UP001224775"/>
    </source>
</evidence>
<sequence>MRIEATLILLCSSATAALAFTPTSRGVAAPSSSRCTASSSSLYVSTEDVAEEQSTTASINDSLQIPLSYNEMILQTSQAMTDALAAGRTRQIVRILLPRDAANDNFGVFQEAEAQTSNSNALNAAESTKLVPTDESWQGGIMQLYRAAAPTTKDILRQLSPTMRDAGVPPKIVEDRTIDESGVDGVGLLYTQIGKSGGDEVKGEDEAEGGVFGAFGFGEESVTLPTLSEDDMCVFVQPNQEVIDSIETLSTQSAASASSSGSSPLIALINPQWRNVDDALDSASKSDNVFGAFASFLGGKGNSMKRLDTLGYETTYSLEGYVCKGGNIRLLKRFDSDWIAFAENDAGDAWVRVGQQADRPRYQDVEKFLDDKGVGFKYARDLGMIPKL</sequence>
<comment type="caution">
    <text evidence="3">The sequence shown here is derived from an EMBL/GenBank/DDBJ whole genome shotgun (WGS) entry which is preliminary data.</text>
</comment>
<proteinExistence type="predicted"/>
<dbReference type="InterPro" id="IPR018962">
    <property type="entry name" value="DUF1995"/>
</dbReference>
<evidence type="ECO:0000259" key="2">
    <source>
        <dbReference type="Pfam" id="PF09353"/>
    </source>
</evidence>
<dbReference type="InterPro" id="IPR053021">
    <property type="entry name" value="Chloroplast_ADK"/>
</dbReference>
<name>A0AAD8Y5X1_9STRA</name>
<accession>A0AAD8Y5X1</accession>
<evidence type="ECO:0000256" key="1">
    <source>
        <dbReference type="SAM" id="SignalP"/>
    </source>
</evidence>
<dbReference type="AlphaFoldDB" id="A0AAD8Y5X1"/>
<dbReference type="Proteomes" id="UP001224775">
    <property type="component" value="Unassembled WGS sequence"/>
</dbReference>
<keyword evidence="4" id="KW-1185">Reference proteome</keyword>
<reference evidence="3" key="1">
    <citation type="submission" date="2023-06" db="EMBL/GenBank/DDBJ databases">
        <title>Survivors Of The Sea: Transcriptome response of Skeletonema marinoi to long-term dormancy.</title>
        <authorList>
            <person name="Pinder M.I.M."/>
            <person name="Kourtchenko O."/>
            <person name="Robertson E.K."/>
            <person name="Larsson T."/>
            <person name="Maumus F."/>
            <person name="Osuna-Cruz C.M."/>
            <person name="Vancaester E."/>
            <person name="Stenow R."/>
            <person name="Vandepoele K."/>
            <person name="Ploug H."/>
            <person name="Bruchert V."/>
            <person name="Godhe A."/>
            <person name="Topel M."/>
        </authorList>
    </citation>
    <scope>NUCLEOTIDE SEQUENCE</scope>
    <source>
        <strain evidence="3">R05AC</strain>
    </source>
</reference>
<dbReference type="PANTHER" id="PTHR35509">
    <property type="entry name" value="DOMAIN PROTEIN, PUTATIVE (DUF1995)-RELATED"/>
    <property type="match status" value="1"/>
</dbReference>
<dbReference type="PANTHER" id="PTHR35509:SF4">
    <property type="entry name" value="DUF1995 DOMAIN-CONTAINING PROTEIN"/>
    <property type="match status" value="1"/>
</dbReference>
<feature type="signal peptide" evidence="1">
    <location>
        <begin position="1"/>
        <end position="19"/>
    </location>
</feature>
<dbReference type="EMBL" id="JATAAI010000018">
    <property type="protein sequence ID" value="KAK1739220.1"/>
    <property type="molecule type" value="Genomic_DNA"/>
</dbReference>
<gene>
    <name evidence="3" type="ORF">QTG54_009763</name>
</gene>
<organism evidence="3 4">
    <name type="scientific">Skeletonema marinoi</name>
    <dbReference type="NCBI Taxonomy" id="267567"/>
    <lineage>
        <taxon>Eukaryota</taxon>
        <taxon>Sar</taxon>
        <taxon>Stramenopiles</taxon>
        <taxon>Ochrophyta</taxon>
        <taxon>Bacillariophyta</taxon>
        <taxon>Coscinodiscophyceae</taxon>
        <taxon>Thalassiosirophycidae</taxon>
        <taxon>Thalassiosirales</taxon>
        <taxon>Skeletonemataceae</taxon>
        <taxon>Skeletonema</taxon>
        <taxon>Skeletonema marinoi-dohrnii complex</taxon>
    </lineage>
</organism>
<evidence type="ECO:0000313" key="3">
    <source>
        <dbReference type="EMBL" id="KAK1739220.1"/>
    </source>
</evidence>